<organism evidence="3 4">
    <name type="scientific">Echeneis naucrates</name>
    <name type="common">Live sharksucker</name>
    <dbReference type="NCBI Taxonomy" id="173247"/>
    <lineage>
        <taxon>Eukaryota</taxon>
        <taxon>Metazoa</taxon>
        <taxon>Chordata</taxon>
        <taxon>Craniata</taxon>
        <taxon>Vertebrata</taxon>
        <taxon>Euteleostomi</taxon>
        <taxon>Actinopterygii</taxon>
        <taxon>Neopterygii</taxon>
        <taxon>Teleostei</taxon>
        <taxon>Neoteleostei</taxon>
        <taxon>Acanthomorphata</taxon>
        <taxon>Carangaria</taxon>
        <taxon>Carangiformes</taxon>
        <taxon>Echeneidae</taxon>
        <taxon>Echeneis</taxon>
    </lineage>
</organism>
<feature type="compositionally biased region" description="Basic and acidic residues" evidence="1">
    <location>
        <begin position="122"/>
        <end position="136"/>
    </location>
</feature>
<evidence type="ECO:0000256" key="1">
    <source>
        <dbReference type="SAM" id="MobiDB-lite"/>
    </source>
</evidence>
<dbReference type="SUPFAM" id="SSF50729">
    <property type="entry name" value="PH domain-like"/>
    <property type="match status" value="1"/>
</dbReference>
<dbReference type="AlphaFoldDB" id="A0A665UNU6"/>
<dbReference type="Gene3D" id="2.30.29.30">
    <property type="entry name" value="Pleckstrin-homology domain (PH domain)/Phosphotyrosine-binding domain (PTB)"/>
    <property type="match status" value="1"/>
</dbReference>
<dbReference type="Ensembl" id="ENSENLT00000021780.1">
    <property type="protein sequence ID" value="ENSENLP00000021041.1"/>
    <property type="gene ID" value="ENSENLG00000009558.1"/>
</dbReference>
<feature type="region of interest" description="Disordered" evidence="1">
    <location>
        <begin position="73"/>
        <end position="184"/>
    </location>
</feature>
<name>A0A665UNU6_ECHNA</name>
<evidence type="ECO:0000313" key="4">
    <source>
        <dbReference type="Proteomes" id="UP000472264"/>
    </source>
</evidence>
<dbReference type="GO" id="GO:0007169">
    <property type="term" value="P:cell surface receptor protein tyrosine kinase signaling pathway"/>
    <property type="evidence" value="ECO:0007669"/>
    <property type="project" value="TreeGrafter"/>
</dbReference>
<evidence type="ECO:0000313" key="3">
    <source>
        <dbReference type="Ensembl" id="ENSENLP00000021041.1"/>
    </source>
</evidence>
<feature type="compositionally biased region" description="Low complexity" evidence="1">
    <location>
        <begin position="145"/>
        <end position="162"/>
    </location>
</feature>
<accession>A0A665UNU6</accession>
<keyword evidence="4" id="KW-1185">Reference proteome</keyword>
<dbReference type="Proteomes" id="UP000472264">
    <property type="component" value="Chromosome 1"/>
</dbReference>
<dbReference type="GO" id="GO:0005737">
    <property type="term" value="C:cytoplasm"/>
    <property type="evidence" value="ECO:0007669"/>
    <property type="project" value="TreeGrafter"/>
</dbReference>
<sequence>MILRCDSGPGTFTFETEQAEKIFSLIQSTIKRKTFKADFLDIVYANPADCIQSAPKLSTAQYIDPASVLPLKPPVPLQPGPNTQRPDSVYSEVYDKLSPRSATRAPIQTTQDEPIYTEPESQDQKETPRSDRKLDPFAHLYAQVSKPGSSPGRSKSPNSTPSCPTPPSSVGGNTTPVDSGQCPDDVIYENLGII</sequence>
<reference evidence="3" key="2">
    <citation type="submission" date="2025-08" db="UniProtKB">
        <authorList>
            <consortium name="Ensembl"/>
        </authorList>
    </citation>
    <scope>IDENTIFICATION</scope>
</reference>
<dbReference type="Pfam" id="PF02174">
    <property type="entry name" value="IRS"/>
    <property type="match status" value="1"/>
</dbReference>
<feature type="domain" description="IRS-type PTB" evidence="2">
    <location>
        <begin position="4"/>
        <end position="32"/>
    </location>
</feature>
<dbReference type="InterPro" id="IPR050996">
    <property type="entry name" value="Docking_Protein_DOK"/>
</dbReference>
<dbReference type="PANTHER" id="PTHR21258">
    <property type="entry name" value="DOCKING PROTEIN RELATED"/>
    <property type="match status" value="1"/>
</dbReference>
<reference evidence="3" key="1">
    <citation type="submission" date="2021-04" db="EMBL/GenBank/DDBJ databases">
        <authorList>
            <consortium name="Wellcome Sanger Institute Data Sharing"/>
        </authorList>
    </citation>
    <scope>NUCLEOTIDE SEQUENCE [LARGE SCALE GENOMIC DNA]</scope>
</reference>
<dbReference type="InterPro" id="IPR011993">
    <property type="entry name" value="PH-like_dom_sf"/>
</dbReference>
<gene>
    <name evidence="3" type="primary">LOC115045217</name>
</gene>
<evidence type="ECO:0000259" key="2">
    <source>
        <dbReference type="Pfam" id="PF02174"/>
    </source>
</evidence>
<proteinExistence type="predicted"/>
<dbReference type="InterPro" id="IPR002404">
    <property type="entry name" value="IRS_PTB"/>
</dbReference>
<reference evidence="3" key="3">
    <citation type="submission" date="2025-09" db="UniProtKB">
        <authorList>
            <consortium name="Ensembl"/>
        </authorList>
    </citation>
    <scope>IDENTIFICATION</scope>
</reference>
<dbReference type="PANTHER" id="PTHR21258:SF62">
    <property type="entry name" value="INSULIN RECEPTOR SUBSTRATE 1"/>
    <property type="match status" value="1"/>
</dbReference>
<protein>
    <submittedName>
        <fullName evidence="3">Docking protein 1-like</fullName>
    </submittedName>
</protein>